<sequence length="104" mass="12253">MIYISSNQEINYNPQNTLEEVKTNVGMILRVCKEEQPLNRDFSFDSDLIDKNINIVENRLTSHLLKAFRKYEPRASLKQTRIIMKDTYNNDFDIELGIEVVNIE</sequence>
<proteinExistence type="predicted"/>
<gene>
    <name evidence="1" type="ORF">AB8B22_08360</name>
</gene>
<dbReference type="AlphaFoldDB" id="A0AB39VEW7"/>
<reference evidence="1" key="1">
    <citation type="submission" date="2024-07" db="EMBL/GenBank/DDBJ databases">
        <authorList>
            <person name="Li X.-J."/>
            <person name="Wang X."/>
        </authorList>
    </citation>
    <scope>NUCLEOTIDE SEQUENCE</scope>
    <source>
        <strain evidence="1">HSP-334</strain>
    </source>
</reference>
<organism evidence="1">
    <name type="scientific">Leptotrichia rugosa</name>
    <dbReference type="NCBI Taxonomy" id="3239302"/>
    <lineage>
        <taxon>Bacteria</taxon>
        <taxon>Fusobacteriati</taxon>
        <taxon>Fusobacteriota</taxon>
        <taxon>Fusobacteriia</taxon>
        <taxon>Fusobacteriales</taxon>
        <taxon>Leptotrichiaceae</taxon>
        <taxon>Leptotrichia</taxon>
    </lineage>
</organism>
<evidence type="ECO:0000313" key="1">
    <source>
        <dbReference type="EMBL" id="XDU66416.1"/>
    </source>
</evidence>
<name>A0AB39VEW7_9FUSO</name>
<protein>
    <recommendedName>
        <fullName evidence="2">IraD/Gp25-like domain-containing protein</fullName>
    </recommendedName>
</protein>
<dbReference type="KEGG" id="lrug:AB8B22_08360"/>
<dbReference type="RefSeq" id="WP_369710764.1">
    <property type="nucleotide sequence ID" value="NZ_CP165644.1"/>
</dbReference>
<dbReference type="EMBL" id="CP165644">
    <property type="protein sequence ID" value="XDU66416.1"/>
    <property type="molecule type" value="Genomic_DNA"/>
</dbReference>
<accession>A0AB39VEW7</accession>
<dbReference type="SUPFAM" id="SSF160719">
    <property type="entry name" value="gpW/gp25-like"/>
    <property type="match status" value="1"/>
</dbReference>
<evidence type="ECO:0008006" key="2">
    <source>
        <dbReference type="Google" id="ProtNLM"/>
    </source>
</evidence>
<dbReference type="Gene3D" id="3.10.450.40">
    <property type="match status" value="1"/>
</dbReference>